<evidence type="ECO:0000256" key="6">
    <source>
        <dbReference type="ARBA" id="ARBA00022842"/>
    </source>
</evidence>
<evidence type="ECO:0000259" key="11">
    <source>
        <dbReference type="SMART" id="SM00831"/>
    </source>
</evidence>
<dbReference type="NCBIfam" id="TIGR01494">
    <property type="entry name" value="ATPase_P-type"/>
    <property type="match status" value="2"/>
</dbReference>
<comment type="caution">
    <text evidence="12">The sequence shown here is derived from an EMBL/GenBank/DDBJ whole genome shotgun (WGS) entry which is preliminary data.</text>
</comment>
<dbReference type="AlphaFoldDB" id="A0A078RBD7"/>
<dbReference type="PATRIC" id="fig|1339350.3.peg.891"/>
<keyword evidence="6" id="KW-0460">Magnesium</keyword>
<dbReference type="EMBL" id="JNHI01000003">
    <property type="protein sequence ID" value="KDS32718.1"/>
    <property type="molecule type" value="Genomic_DNA"/>
</dbReference>
<gene>
    <name evidence="12" type="ORF">M097_0920</name>
</gene>
<dbReference type="Pfam" id="PF08282">
    <property type="entry name" value="Hydrolase_3"/>
    <property type="match status" value="1"/>
</dbReference>
<dbReference type="SFLD" id="SFLDS00003">
    <property type="entry name" value="Haloacid_Dehalogenase"/>
    <property type="match status" value="1"/>
</dbReference>
<feature type="transmembrane region" description="Helical" evidence="10">
    <location>
        <begin position="960"/>
        <end position="983"/>
    </location>
</feature>
<evidence type="ECO:0000256" key="4">
    <source>
        <dbReference type="ARBA" id="ARBA00022741"/>
    </source>
</evidence>
<reference evidence="12 13" key="1">
    <citation type="submission" date="2014-04" db="EMBL/GenBank/DDBJ databases">
        <authorList>
            <person name="Sears C."/>
            <person name="Carroll K."/>
            <person name="Sack B.R."/>
            <person name="Qadri F."/>
            <person name="Myers L.L."/>
            <person name="Chung G.-T."/>
            <person name="Escheverria P."/>
            <person name="Fraser C.M."/>
            <person name="Sadzewicz L."/>
            <person name="Shefchek K.A."/>
            <person name="Tallon L."/>
            <person name="Das S.P."/>
            <person name="Daugherty S."/>
            <person name="Mongodin E.F."/>
        </authorList>
    </citation>
    <scope>NUCLEOTIDE SEQUENCE [LARGE SCALE GENOMIC DNA]</scope>
    <source>
        <strain evidence="13">3775 SL(B) 10 (iv)</strain>
    </source>
</reference>
<dbReference type="InterPro" id="IPR036412">
    <property type="entry name" value="HAD-like_sf"/>
</dbReference>
<dbReference type="InterPro" id="IPR023299">
    <property type="entry name" value="ATPase_P-typ_cyto_dom_N"/>
</dbReference>
<evidence type="ECO:0000256" key="7">
    <source>
        <dbReference type="ARBA" id="ARBA00022989"/>
    </source>
</evidence>
<evidence type="ECO:0000256" key="8">
    <source>
        <dbReference type="ARBA" id="ARBA00023136"/>
    </source>
</evidence>
<dbReference type="PRINTS" id="PR00120">
    <property type="entry name" value="HATPASE"/>
</dbReference>
<dbReference type="InterPro" id="IPR018303">
    <property type="entry name" value="ATPase_P-typ_P_site"/>
</dbReference>
<feature type="transmembrane region" description="Helical" evidence="10">
    <location>
        <begin position="47"/>
        <end position="67"/>
    </location>
</feature>
<dbReference type="SMART" id="SM00831">
    <property type="entry name" value="Cation_ATPase_N"/>
    <property type="match status" value="1"/>
</dbReference>
<dbReference type="SUPFAM" id="SSF81665">
    <property type="entry name" value="Calcium ATPase, transmembrane domain M"/>
    <property type="match status" value="1"/>
</dbReference>
<dbReference type="Gene3D" id="1.20.1110.10">
    <property type="entry name" value="Calcium-transporting ATPase, transmembrane domain"/>
    <property type="match status" value="2"/>
</dbReference>
<dbReference type="GO" id="GO:0005886">
    <property type="term" value="C:plasma membrane"/>
    <property type="evidence" value="ECO:0007669"/>
    <property type="project" value="TreeGrafter"/>
</dbReference>
<dbReference type="Gene3D" id="3.40.1110.10">
    <property type="entry name" value="Calcium-transporting ATPase, cytoplasmic domain N"/>
    <property type="match status" value="1"/>
</dbReference>
<comment type="subcellular location">
    <subcellularLocation>
        <location evidence="1">Endomembrane system</location>
        <topology evidence="1">Multi-pass membrane protein</topology>
    </subcellularLocation>
</comment>
<dbReference type="SUPFAM" id="SSF81660">
    <property type="entry name" value="Metal cation-transporting ATPase, ATP-binding domain N"/>
    <property type="match status" value="1"/>
</dbReference>
<dbReference type="InterPro" id="IPR008250">
    <property type="entry name" value="ATPase_P-typ_transduc_dom_A_sf"/>
</dbReference>
<dbReference type="PANTHER" id="PTHR24093:SF369">
    <property type="entry name" value="CALCIUM-TRANSPORTING ATPASE"/>
    <property type="match status" value="1"/>
</dbReference>
<feature type="domain" description="Cation-transporting P-type ATPase N-terminal" evidence="11">
    <location>
        <begin position="1"/>
        <end position="63"/>
    </location>
</feature>
<keyword evidence="3" id="KW-0479">Metal-binding</keyword>
<dbReference type="PANTHER" id="PTHR24093">
    <property type="entry name" value="CATION TRANSPORTING ATPASE"/>
    <property type="match status" value="1"/>
</dbReference>
<dbReference type="InterPro" id="IPR004014">
    <property type="entry name" value="ATPase_P-typ_cation-transptr_N"/>
</dbReference>
<accession>A0A078RBD7</accession>
<keyword evidence="9" id="KW-0175">Coiled coil</keyword>
<dbReference type="PROSITE" id="PS00154">
    <property type="entry name" value="ATPASE_E1_E2"/>
    <property type="match status" value="1"/>
</dbReference>
<dbReference type="Pfam" id="PF00690">
    <property type="entry name" value="Cation_ATPase_N"/>
    <property type="match status" value="1"/>
</dbReference>
<sequence length="995" mass="109993">MEKRKHYEGLNDQQVVESRAKYGVNLLTPPKKDSLWKQFLEKFSDPLIVILIIAGILSIGIACYEYFGLGEGLTVFFEPAGIFVAILLATGLAFYFELKANKAFNLLNKVNNDEPVKVIRNSNVTVVPKKDIVVGDIVLLSTGDEVPADGELLESITLHMDESTLTGEPVCSKTTIESEFDSEATYPSNYVLRGTRVMEGHGVYRVDKVGDSTENGKLFAKMTGSDIDEKLEEYDEIKEERELTEEENKEYIKLLAAQQGVRKGVKTPLNEQLDGLSELITNLSYGFATLIIVGRIAHYFSWNLLACCLIIPTALFFYLVIKKFEDWSKTACVSTIITFAVIFIGAVLGLHEYLLPEAELSGLLAHTLDTLMIAVTLIVVAVPEGLPMAVTLSLAYSMRSMLKTNNLVRKMHACETMGAITVICTDKTGTLTQNKMQVYETKFYNLDKQQLKEDEASKLIAEGIAVNSTASLDLSGTEPNVVGNPTEGALLLWLHKQGIDHVTLKESANTLSEIPFSTERKYMATVVTSSVNGKKILYVKGAPEIVYGMCNSSSANVSKSEVDNQLQAYQKKAMRTLGFAYQILDDNDKYIESGKVVATGLNFLGIVAISDPIRTDVPAAVTECMKAGIKVKIVTGDTTGTAIEIGRQIGLWSNTDSDKHIITGPEFAKLNDSELDDIVLDLKIIARARPMDKQRLVESLQRKNQVVSVTGDGTNDAPALKAAHVGLSMGAGTSVAKEASDITIIDNSFSSIGRAVMWGRSLYQNIQRFLLFQLTVNVAACFIVLVGAFMGAESPLTVTQMLWVNLIMDTFGAMALASLPPSAEVMNDKPRERQAFIINKPMAFDIVGVGGFFFLLTLLFVYIFQHSDVTSLMDLLTLQLGEANSVTPYEQTLIFSIFVWTHFWYMFNTRSFETGKSLFKLKLSSGFKTIVGVIVIGQIIIVEVFYEFFNVEPMFHTLNWTLNVSGIIDWLIIVVLSSLVLWVRELWHLLSAKKN</sequence>
<feature type="transmembrane region" description="Helical" evidence="10">
    <location>
        <begin position="302"/>
        <end position="321"/>
    </location>
</feature>
<dbReference type="Pfam" id="PF00122">
    <property type="entry name" value="E1-E2_ATPase"/>
    <property type="match status" value="1"/>
</dbReference>
<dbReference type="SUPFAM" id="SSF81653">
    <property type="entry name" value="Calcium ATPase, transduction domain A"/>
    <property type="match status" value="1"/>
</dbReference>
<feature type="transmembrane region" description="Helical" evidence="10">
    <location>
        <begin position="333"/>
        <end position="351"/>
    </location>
</feature>
<name>A0A078RBD7_PHOVU</name>
<dbReference type="GO" id="GO:0005524">
    <property type="term" value="F:ATP binding"/>
    <property type="evidence" value="ECO:0007669"/>
    <property type="project" value="UniProtKB-KW"/>
</dbReference>
<dbReference type="InterPro" id="IPR059000">
    <property type="entry name" value="ATPase_P-type_domA"/>
</dbReference>
<dbReference type="RefSeq" id="WP_032944753.1">
    <property type="nucleotide sequence ID" value="NZ_JNHI01000003.1"/>
</dbReference>
<feature type="transmembrane region" description="Helical" evidence="10">
    <location>
        <begin position="279"/>
        <end position="296"/>
    </location>
</feature>
<feature type="transmembrane region" description="Helical" evidence="10">
    <location>
        <begin position="802"/>
        <end position="821"/>
    </location>
</feature>
<keyword evidence="8 10" id="KW-0472">Membrane</keyword>
<evidence type="ECO:0000256" key="3">
    <source>
        <dbReference type="ARBA" id="ARBA00022723"/>
    </source>
</evidence>
<dbReference type="Gene3D" id="2.70.150.10">
    <property type="entry name" value="Calcium-transporting ATPase, cytoplasmic transduction domain A"/>
    <property type="match status" value="1"/>
</dbReference>
<dbReference type="GO" id="GO:0012505">
    <property type="term" value="C:endomembrane system"/>
    <property type="evidence" value="ECO:0007669"/>
    <property type="project" value="UniProtKB-SubCell"/>
</dbReference>
<evidence type="ECO:0000313" key="12">
    <source>
        <dbReference type="EMBL" id="KDS32718.1"/>
    </source>
</evidence>
<dbReference type="Pfam" id="PF00689">
    <property type="entry name" value="Cation_ATPase_C"/>
    <property type="match status" value="1"/>
</dbReference>
<keyword evidence="7 10" id="KW-1133">Transmembrane helix</keyword>
<keyword evidence="4" id="KW-0547">Nucleotide-binding</keyword>
<evidence type="ECO:0000256" key="9">
    <source>
        <dbReference type="SAM" id="Coils"/>
    </source>
</evidence>
<dbReference type="InterPro" id="IPR001757">
    <property type="entry name" value="P_typ_ATPase"/>
</dbReference>
<dbReference type="SFLD" id="SFLDG00002">
    <property type="entry name" value="C1.7:_P-type_atpase_like"/>
    <property type="match status" value="1"/>
</dbReference>
<evidence type="ECO:0000256" key="10">
    <source>
        <dbReference type="SAM" id="Phobius"/>
    </source>
</evidence>
<feature type="transmembrane region" description="Helical" evidence="10">
    <location>
        <begin position="73"/>
        <end position="96"/>
    </location>
</feature>
<protein>
    <submittedName>
        <fullName evidence="12">Calcium-translocating P-type ATPase, PMCA-type</fullName>
        <ecNumber evidence="12">3.6.3.8</ecNumber>
    </submittedName>
</protein>
<dbReference type="InterPro" id="IPR006068">
    <property type="entry name" value="ATPase_P-typ_cation-transptr_C"/>
</dbReference>
<keyword evidence="12" id="KW-0378">Hydrolase</keyword>
<feature type="transmembrane region" description="Helical" evidence="10">
    <location>
        <begin position="889"/>
        <end position="907"/>
    </location>
</feature>
<feature type="transmembrane region" description="Helical" evidence="10">
    <location>
        <begin position="927"/>
        <end position="948"/>
    </location>
</feature>
<dbReference type="PRINTS" id="PR00119">
    <property type="entry name" value="CATATPASE"/>
</dbReference>
<proteinExistence type="predicted"/>
<dbReference type="SFLD" id="SFLDF00027">
    <property type="entry name" value="p-type_atpase"/>
    <property type="match status" value="1"/>
</dbReference>
<feature type="transmembrane region" description="Helical" evidence="10">
    <location>
        <begin position="842"/>
        <end position="864"/>
    </location>
</feature>
<evidence type="ECO:0000256" key="5">
    <source>
        <dbReference type="ARBA" id="ARBA00022840"/>
    </source>
</evidence>
<feature type="transmembrane region" description="Helical" evidence="10">
    <location>
        <begin position="769"/>
        <end position="790"/>
    </location>
</feature>
<feature type="transmembrane region" description="Helical" evidence="10">
    <location>
        <begin position="371"/>
        <end position="396"/>
    </location>
</feature>
<dbReference type="Proteomes" id="UP000028134">
    <property type="component" value="Unassembled WGS sequence"/>
</dbReference>
<organism evidence="12 13">
    <name type="scientific">Phocaeicola vulgatus str. 3775 SL</name>
    <name type="common">B</name>
    <name type="synonym">iv</name>
    <dbReference type="NCBI Taxonomy" id="1339350"/>
    <lineage>
        <taxon>Bacteria</taxon>
        <taxon>Pseudomonadati</taxon>
        <taxon>Bacteroidota</taxon>
        <taxon>Bacteroidia</taxon>
        <taxon>Bacteroidales</taxon>
        <taxon>Bacteroidaceae</taxon>
        <taxon>Phocaeicola</taxon>
    </lineage>
</organism>
<dbReference type="SUPFAM" id="SSF56784">
    <property type="entry name" value="HAD-like"/>
    <property type="match status" value="1"/>
</dbReference>
<dbReference type="EC" id="3.6.3.8" evidence="12"/>
<feature type="coiled-coil region" evidence="9">
    <location>
        <begin position="227"/>
        <end position="254"/>
    </location>
</feature>
<dbReference type="GO" id="GO:0005388">
    <property type="term" value="F:P-type calcium transporter activity"/>
    <property type="evidence" value="ECO:0007669"/>
    <property type="project" value="TreeGrafter"/>
</dbReference>
<dbReference type="GO" id="GO:0046872">
    <property type="term" value="F:metal ion binding"/>
    <property type="evidence" value="ECO:0007669"/>
    <property type="project" value="UniProtKB-KW"/>
</dbReference>
<evidence type="ECO:0000256" key="1">
    <source>
        <dbReference type="ARBA" id="ARBA00004127"/>
    </source>
</evidence>
<dbReference type="InterPro" id="IPR023298">
    <property type="entry name" value="ATPase_P-typ_TM_dom_sf"/>
</dbReference>
<evidence type="ECO:0000313" key="13">
    <source>
        <dbReference type="Proteomes" id="UP000028134"/>
    </source>
</evidence>
<dbReference type="Pfam" id="PF13246">
    <property type="entry name" value="Cation_ATPase"/>
    <property type="match status" value="1"/>
</dbReference>
<dbReference type="GO" id="GO:0016887">
    <property type="term" value="F:ATP hydrolysis activity"/>
    <property type="evidence" value="ECO:0007669"/>
    <property type="project" value="InterPro"/>
</dbReference>
<keyword evidence="2 10" id="KW-0812">Transmembrane</keyword>
<keyword evidence="5" id="KW-0067">ATP-binding</keyword>
<dbReference type="InterPro" id="IPR044492">
    <property type="entry name" value="P_typ_ATPase_HD_dom"/>
</dbReference>
<evidence type="ECO:0000256" key="2">
    <source>
        <dbReference type="ARBA" id="ARBA00022692"/>
    </source>
</evidence>